<reference evidence="3" key="1">
    <citation type="journal article" date="2011" name="Proc. Natl. Acad. Sci. U.S.A.">
        <title>Obligate biotrophy features unraveled by the genomic analysis of rust fungi.</title>
        <authorList>
            <person name="Duplessis S."/>
            <person name="Cuomo C.A."/>
            <person name="Lin Y.-C."/>
            <person name="Aerts A."/>
            <person name="Tisserant E."/>
            <person name="Veneault-Fourrey C."/>
            <person name="Joly D.L."/>
            <person name="Hacquard S."/>
            <person name="Amselem J."/>
            <person name="Cantarel B.L."/>
            <person name="Chiu R."/>
            <person name="Coutinho P.M."/>
            <person name="Feau N."/>
            <person name="Field M."/>
            <person name="Frey P."/>
            <person name="Gelhaye E."/>
            <person name="Goldberg J."/>
            <person name="Grabherr M.G."/>
            <person name="Kodira C.D."/>
            <person name="Kohler A."/>
            <person name="Kuees U."/>
            <person name="Lindquist E.A."/>
            <person name="Lucas S.M."/>
            <person name="Mago R."/>
            <person name="Mauceli E."/>
            <person name="Morin E."/>
            <person name="Murat C."/>
            <person name="Pangilinan J.L."/>
            <person name="Park R."/>
            <person name="Pearson M."/>
            <person name="Quesneville H."/>
            <person name="Rouhier N."/>
            <person name="Sakthikumar S."/>
            <person name="Salamov A.A."/>
            <person name="Schmutz J."/>
            <person name="Selles B."/>
            <person name="Shapiro H."/>
            <person name="Tanguay P."/>
            <person name="Tuskan G.A."/>
            <person name="Henrissat B."/>
            <person name="Van de Peer Y."/>
            <person name="Rouze P."/>
            <person name="Ellis J.G."/>
            <person name="Dodds P.N."/>
            <person name="Schein J.E."/>
            <person name="Zhong S."/>
            <person name="Hamelin R.C."/>
            <person name="Grigoriev I.V."/>
            <person name="Szabo L.J."/>
            <person name="Martin F."/>
        </authorList>
    </citation>
    <scope>NUCLEOTIDE SEQUENCE [LARGE SCALE GENOMIC DNA]</scope>
    <source>
        <strain evidence="3">98AG31 / pathotype 3-4-7</strain>
    </source>
</reference>
<dbReference type="NCBIfam" id="NF041278">
    <property type="entry name" value="CmcJ_NvfI_EfuI"/>
    <property type="match status" value="1"/>
</dbReference>
<dbReference type="GO" id="GO:0016491">
    <property type="term" value="F:oxidoreductase activity"/>
    <property type="evidence" value="ECO:0007669"/>
    <property type="project" value="InterPro"/>
</dbReference>
<evidence type="ECO:0000313" key="2">
    <source>
        <dbReference type="EMBL" id="EGG11882.1"/>
    </source>
</evidence>
<gene>
    <name evidence="2" type="ORF">MELLADRAFT_58946</name>
</gene>
<dbReference type="EMBL" id="GL883091">
    <property type="protein sequence ID" value="EGG11882.1"/>
    <property type="molecule type" value="Genomic_DNA"/>
</dbReference>
<dbReference type="InParanoid" id="F4R6H7"/>
<dbReference type="AlphaFoldDB" id="F4R6H7"/>
<dbReference type="Proteomes" id="UP000001072">
    <property type="component" value="Unassembled WGS sequence"/>
</dbReference>
<name>F4R6H7_MELLP</name>
<dbReference type="RefSeq" id="XP_007404257.1">
    <property type="nucleotide sequence ID" value="XM_007404195.1"/>
</dbReference>
<dbReference type="InterPro" id="IPR044053">
    <property type="entry name" value="AsaB-like"/>
</dbReference>
<proteinExistence type="inferred from homology"/>
<dbReference type="HOGENOM" id="CLU_042688_2_2_1"/>
<dbReference type="PANTHER" id="PTHR34598:SF3">
    <property type="entry name" value="OXIDOREDUCTASE AN1597"/>
    <property type="match status" value="1"/>
</dbReference>
<keyword evidence="3" id="KW-1185">Reference proteome</keyword>
<comment type="similarity">
    <text evidence="1">Belongs to the asaB hydroxylase/desaturase family.</text>
</comment>
<evidence type="ECO:0000313" key="3">
    <source>
        <dbReference type="Proteomes" id="UP000001072"/>
    </source>
</evidence>
<dbReference type="VEuPathDB" id="FungiDB:MELLADRAFT_58946"/>
<protein>
    <submittedName>
        <fullName evidence="2">Uncharacterized protein</fullName>
    </submittedName>
</protein>
<organism evidence="3">
    <name type="scientific">Melampsora larici-populina (strain 98AG31 / pathotype 3-4-7)</name>
    <name type="common">Poplar leaf rust fungus</name>
    <dbReference type="NCBI Taxonomy" id="747676"/>
    <lineage>
        <taxon>Eukaryota</taxon>
        <taxon>Fungi</taxon>
        <taxon>Dikarya</taxon>
        <taxon>Basidiomycota</taxon>
        <taxon>Pucciniomycotina</taxon>
        <taxon>Pucciniomycetes</taxon>
        <taxon>Pucciniales</taxon>
        <taxon>Melampsoraceae</taxon>
        <taxon>Melampsora</taxon>
    </lineage>
</organism>
<dbReference type="PANTHER" id="PTHR34598">
    <property type="entry name" value="BLL6449 PROTEIN"/>
    <property type="match status" value="1"/>
</dbReference>
<dbReference type="eggNOG" id="ENOG502S9MZ">
    <property type="taxonomic scope" value="Eukaryota"/>
</dbReference>
<evidence type="ECO:0000256" key="1">
    <source>
        <dbReference type="ARBA" id="ARBA00023604"/>
    </source>
</evidence>
<accession>F4R6H7</accession>
<dbReference type="KEGG" id="mlr:MELLADRAFT_58946"/>
<sequence length="311" mass="35527">MPIKDQVSSRGPGTIVGEVHSYVGSDIGEAYLIDKTRHHVPLRDLRTINEAPDLKTWGFTYVSGRHVGGIENLEELSDKNQAALKADSVELVKKLTGATTVYALQGGYRYYEPSGSVRSVPIIHSDWTLEGAKWFKTRARKELLASENPTEVKFGKYVVEGKDVVIYNVWRPLHTVQDNHLGLCRWDSRLKEDALTSIPKVTNLKNALQPWRYSEAQKWYYLREQKAEDVFVFMQHDARAPDGHGINVPHAAFKLEGSQGPDTRKSYEIRVIAFIEPSIKRRLLRLKDRIKSTSPKFKWNSSRNLEKRKPS</sequence>
<dbReference type="OrthoDB" id="412788at2759"/>
<dbReference type="GeneID" id="18929258"/>